<evidence type="ECO:0000256" key="2">
    <source>
        <dbReference type="ARBA" id="ARBA00022989"/>
    </source>
</evidence>
<organism evidence="5 6">
    <name type="scientific">Phenylobacterium soli</name>
    <dbReference type="NCBI Taxonomy" id="2170551"/>
    <lineage>
        <taxon>Bacteria</taxon>
        <taxon>Pseudomonadati</taxon>
        <taxon>Pseudomonadota</taxon>
        <taxon>Alphaproteobacteria</taxon>
        <taxon>Caulobacterales</taxon>
        <taxon>Caulobacteraceae</taxon>
        <taxon>Phenylobacterium</taxon>
    </lineage>
</organism>
<dbReference type="InterPro" id="IPR011701">
    <property type="entry name" value="MFS"/>
</dbReference>
<evidence type="ECO:0000256" key="3">
    <source>
        <dbReference type="ARBA" id="ARBA00023136"/>
    </source>
</evidence>
<dbReference type="Gene3D" id="1.20.1250.20">
    <property type="entry name" value="MFS general substrate transporter like domains"/>
    <property type="match status" value="1"/>
</dbReference>
<feature type="transmembrane region" description="Helical" evidence="4">
    <location>
        <begin position="131"/>
        <end position="152"/>
    </location>
</feature>
<feature type="transmembrane region" description="Helical" evidence="4">
    <location>
        <begin position="45"/>
        <end position="67"/>
    </location>
</feature>
<comment type="caution">
    <text evidence="5">The sequence shown here is derived from an EMBL/GenBank/DDBJ whole genome shotgun (WGS) entry which is preliminary data.</text>
</comment>
<dbReference type="Pfam" id="PF07690">
    <property type="entry name" value="MFS_1"/>
    <property type="match status" value="1"/>
</dbReference>
<feature type="transmembrane region" description="Helical" evidence="4">
    <location>
        <begin position="106"/>
        <end position="125"/>
    </location>
</feature>
<protein>
    <recommendedName>
        <fullName evidence="7">MFS transporter</fullName>
    </recommendedName>
</protein>
<name>A0A328AJ71_9CAUL</name>
<dbReference type="GO" id="GO:0022857">
    <property type="term" value="F:transmembrane transporter activity"/>
    <property type="evidence" value="ECO:0007669"/>
    <property type="project" value="InterPro"/>
</dbReference>
<keyword evidence="2 4" id="KW-1133">Transmembrane helix</keyword>
<evidence type="ECO:0008006" key="7">
    <source>
        <dbReference type="Google" id="ProtNLM"/>
    </source>
</evidence>
<feature type="transmembrane region" description="Helical" evidence="4">
    <location>
        <begin position="267"/>
        <end position="288"/>
    </location>
</feature>
<accession>A0A328AJ71</accession>
<proteinExistence type="predicted"/>
<dbReference type="EMBL" id="QFYQ01000001">
    <property type="protein sequence ID" value="RAK54485.1"/>
    <property type="molecule type" value="Genomic_DNA"/>
</dbReference>
<keyword evidence="1 4" id="KW-0812">Transmembrane</keyword>
<sequence>MLKRKREGRMSQGLEAIAPAAEDSPDDMVAEVAGAPFTPLETAAAISLGVLALVGAGVLGMLLAALADEHRLTAAGIGRTAMLEALSMGLATGLAGILLKPRRLRLVGVVASLLLVLVNLATFRASGDQVLIIRLLAGVPEGVLLWIAVGLISRTATPERWAGFMFTGMGLTQLAAAMTLTAYVLPHFGANGGYALLAATGVLCALVALVGPSEYGAVPGTEQESSGAPPLKGWIALLATLGFSGSIAAVGVYLIPLAHEAGLANGAGRTAASAGVGAQILGGILATALAGRVRYIWVFAGCAAALALAWITFAVSAPAWWFILVTGLAGMAGGTIGPFLVPMTIEADPTRRAAVQSGATQVLAGALGPFLASLAVREGHAHGVLVLGAVLLALGLAVAAALHATTHPEPAAAA</sequence>
<feature type="transmembrane region" description="Helical" evidence="4">
    <location>
        <begin position="381"/>
        <end position="402"/>
    </location>
</feature>
<feature type="transmembrane region" description="Helical" evidence="4">
    <location>
        <begin position="353"/>
        <end position="375"/>
    </location>
</feature>
<feature type="transmembrane region" description="Helical" evidence="4">
    <location>
        <begin position="164"/>
        <end position="186"/>
    </location>
</feature>
<dbReference type="OrthoDB" id="7539216at2"/>
<feature type="transmembrane region" description="Helical" evidence="4">
    <location>
        <begin position="79"/>
        <end position="99"/>
    </location>
</feature>
<feature type="transmembrane region" description="Helical" evidence="4">
    <location>
        <begin position="319"/>
        <end position="341"/>
    </location>
</feature>
<feature type="transmembrane region" description="Helical" evidence="4">
    <location>
        <begin position="295"/>
        <end position="313"/>
    </location>
</feature>
<evidence type="ECO:0000313" key="6">
    <source>
        <dbReference type="Proteomes" id="UP000249254"/>
    </source>
</evidence>
<dbReference type="InterPro" id="IPR036259">
    <property type="entry name" value="MFS_trans_sf"/>
</dbReference>
<keyword evidence="6" id="KW-1185">Reference proteome</keyword>
<reference evidence="6" key="1">
    <citation type="submission" date="2018-05" db="EMBL/GenBank/DDBJ databases">
        <authorList>
            <person name="Li X."/>
        </authorList>
    </citation>
    <scope>NUCLEOTIDE SEQUENCE [LARGE SCALE GENOMIC DNA]</scope>
    <source>
        <strain evidence="6">LX32</strain>
    </source>
</reference>
<evidence type="ECO:0000256" key="4">
    <source>
        <dbReference type="SAM" id="Phobius"/>
    </source>
</evidence>
<dbReference type="AlphaFoldDB" id="A0A328AJ71"/>
<keyword evidence="3 4" id="KW-0472">Membrane</keyword>
<evidence type="ECO:0000313" key="5">
    <source>
        <dbReference type="EMBL" id="RAK54485.1"/>
    </source>
</evidence>
<dbReference type="Proteomes" id="UP000249254">
    <property type="component" value="Unassembled WGS sequence"/>
</dbReference>
<feature type="transmembrane region" description="Helical" evidence="4">
    <location>
        <begin position="233"/>
        <end position="255"/>
    </location>
</feature>
<gene>
    <name evidence="5" type="ORF">DJ017_08095</name>
</gene>
<feature type="transmembrane region" description="Helical" evidence="4">
    <location>
        <begin position="192"/>
        <end position="212"/>
    </location>
</feature>
<dbReference type="SUPFAM" id="SSF103473">
    <property type="entry name" value="MFS general substrate transporter"/>
    <property type="match status" value="1"/>
</dbReference>
<evidence type="ECO:0000256" key="1">
    <source>
        <dbReference type="ARBA" id="ARBA00022692"/>
    </source>
</evidence>